<dbReference type="InterPro" id="IPR036928">
    <property type="entry name" value="AS_sf"/>
</dbReference>
<dbReference type="InterPro" id="IPR023631">
    <property type="entry name" value="Amidase_dom"/>
</dbReference>
<evidence type="ECO:0000259" key="1">
    <source>
        <dbReference type="Pfam" id="PF01425"/>
    </source>
</evidence>
<gene>
    <name evidence="2" type="ORF">CONLIGDRAFT_635361</name>
</gene>
<reference evidence="2 3" key="1">
    <citation type="submission" date="2016-10" db="EMBL/GenBank/DDBJ databases">
        <title>Draft genome sequence of Coniochaeta ligniaria NRRL30616, a lignocellulolytic fungus for bioabatement of inhibitors in plant biomass hydrolysates.</title>
        <authorList>
            <consortium name="DOE Joint Genome Institute"/>
            <person name="Jimenez D.J."/>
            <person name="Hector R.E."/>
            <person name="Riley R."/>
            <person name="Sun H."/>
            <person name="Grigoriev I.V."/>
            <person name="Van Elsas J.D."/>
            <person name="Nichols N.N."/>
        </authorList>
    </citation>
    <scope>NUCLEOTIDE SEQUENCE [LARGE SCALE GENOMIC DNA]</scope>
    <source>
        <strain evidence="2 3">NRRL 30616</strain>
    </source>
</reference>
<dbReference type="NCBIfam" id="NF005127">
    <property type="entry name" value="PRK06565.1"/>
    <property type="match status" value="1"/>
</dbReference>
<evidence type="ECO:0000313" key="3">
    <source>
        <dbReference type="Proteomes" id="UP000182658"/>
    </source>
</evidence>
<dbReference type="Pfam" id="PF01425">
    <property type="entry name" value="Amidase"/>
    <property type="match status" value="1"/>
</dbReference>
<dbReference type="PANTHER" id="PTHR42678:SF11">
    <property type="entry name" value="AMIDASE FAMILY PROTEIN"/>
    <property type="match status" value="1"/>
</dbReference>
<dbReference type="AlphaFoldDB" id="A0A1J7J6W0"/>
<accession>A0A1J7J6W0</accession>
<dbReference type="EMBL" id="KV875101">
    <property type="protein sequence ID" value="OIW25536.1"/>
    <property type="molecule type" value="Genomic_DNA"/>
</dbReference>
<dbReference type="SUPFAM" id="SSF75304">
    <property type="entry name" value="Amidase signature (AS) enzymes"/>
    <property type="match status" value="1"/>
</dbReference>
<keyword evidence="3" id="KW-1185">Reference proteome</keyword>
<organism evidence="2 3">
    <name type="scientific">Coniochaeta ligniaria NRRL 30616</name>
    <dbReference type="NCBI Taxonomy" id="1408157"/>
    <lineage>
        <taxon>Eukaryota</taxon>
        <taxon>Fungi</taxon>
        <taxon>Dikarya</taxon>
        <taxon>Ascomycota</taxon>
        <taxon>Pezizomycotina</taxon>
        <taxon>Sordariomycetes</taxon>
        <taxon>Sordariomycetidae</taxon>
        <taxon>Coniochaetales</taxon>
        <taxon>Coniochaetaceae</taxon>
        <taxon>Coniochaeta</taxon>
    </lineage>
</organism>
<dbReference type="Proteomes" id="UP000182658">
    <property type="component" value="Unassembled WGS sequence"/>
</dbReference>
<dbReference type="Gene3D" id="3.90.1300.10">
    <property type="entry name" value="Amidase signature (AS) domain"/>
    <property type="match status" value="1"/>
</dbReference>
<evidence type="ECO:0000313" key="2">
    <source>
        <dbReference type="EMBL" id="OIW25536.1"/>
    </source>
</evidence>
<dbReference type="InParanoid" id="A0A1J7J6W0"/>
<protein>
    <submittedName>
        <fullName evidence="2">Amidase signature enzyme</fullName>
    </submittedName>
</protein>
<proteinExistence type="predicted"/>
<dbReference type="PANTHER" id="PTHR42678">
    <property type="entry name" value="AMIDASE"/>
    <property type="match status" value="1"/>
</dbReference>
<dbReference type="STRING" id="1408157.A0A1J7J6W0"/>
<name>A0A1J7J6W0_9PEZI</name>
<feature type="domain" description="Amidase" evidence="1">
    <location>
        <begin position="28"/>
        <end position="331"/>
    </location>
</feature>
<dbReference type="OrthoDB" id="566138at2759"/>
<sequence>MAQNPNIVDASIDELQAALGAGTLTSVDLVARYLRRISAYDCRGLALNSIPILNEAVFEEAAASDDRRAAGSLPARSLEGLPYTVKDSYKVRGMTVACGSPAFKDLVANDDAFTVSAIREAGGVLLGRTNMPPMAYGGMNRGIYGRAESPYNPEYLAAAFWSGSSNGSAVSTAASFAAFGLGEETVSSGRSPASNNALVAYTPSRGWISIRGNWPLYPTCDVIVPHTRTMQDLLRLLEVIAIDDPVAQGDFWRQQPFVELEKPWSKGLTSFSDIEQHTSLAGLRIAVPSMYIGGPMPAGAKSVTVCEEVVELWEQVRRDLEALGAEVVVVHDFPVVTAYENEDLLPHCCPRRPDDWHSSERGPVIAHAWNEFLRLNQDPQTPDLASVDEMNIYPDSIRSTSETKVFHKNKSNGIHFGKLASYLHESPSFYDLEGLSQAVSSLEGMRKILLEDWLTSLGCHCVVFPAAGDVAPADADVDDEHAAYAFRNGVLYSHGNRSLRHLGVPSVSVPMGVMGHKHMPMNLTIAGKAYDDANLLRYANAYERATRKRVAPPYTPALETDIIASADLNGLQRASRPKLVVETCEAVSDTAAVASPSFLVKLEGHIAVPCPNDRDGHSGIPEVEVAIDSSTVPADQITIERQTQGMGDTTLFRFRAWAQTLKPRERDERARTWEPVARDKIMVVILARSSAGGRPSGWLKLL</sequence>